<sequence length="261" mass="28847">MYGRPRRAEQDELKKFLELPQPDQPDFTIPENRLTQPPSRVVNVATQLENMAARYSTVVADMPDETQFAPSNMHRVRNQAFWIIPPAYQEPHMASGSGTSRGAAHEDLDDDDYCDPLEMPDAPTTASPGESTVARNGRNFAAENASPHGSVSSAYQVQRLPSPAPIPAPLPDSAYHEPSSHRQPISKQSKAFYLVSPPLPPQNTNVNVRHNVRNGAEHTDRFTRTRARVPPRPRPGATGEKPIKEGDFDGLNLGFSAPEER</sequence>
<dbReference type="AlphaFoldDB" id="A0A3N4IG20"/>
<proteinExistence type="predicted"/>
<name>A0A3N4IG20_ASCIM</name>
<organism evidence="2 3">
    <name type="scientific">Ascobolus immersus RN42</name>
    <dbReference type="NCBI Taxonomy" id="1160509"/>
    <lineage>
        <taxon>Eukaryota</taxon>
        <taxon>Fungi</taxon>
        <taxon>Dikarya</taxon>
        <taxon>Ascomycota</taxon>
        <taxon>Pezizomycotina</taxon>
        <taxon>Pezizomycetes</taxon>
        <taxon>Pezizales</taxon>
        <taxon>Ascobolaceae</taxon>
        <taxon>Ascobolus</taxon>
    </lineage>
</organism>
<gene>
    <name evidence="2" type="ORF">BJ508DRAFT_373822</name>
</gene>
<feature type="region of interest" description="Disordered" evidence="1">
    <location>
        <begin position="92"/>
        <end position="133"/>
    </location>
</feature>
<accession>A0A3N4IG20</accession>
<keyword evidence="3" id="KW-1185">Reference proteome</keyword>
<evidence type="ECO:0000256" key="1">
    <source>
        <dbReference type="SAM" id="MobiDB-lite"/>
    </source>
</evidence>
<feature type="region of interest" description="Disordered" evidence="1">
    <location>
        <begin position="15"/>
        <end position="35"/>
    </location>
</feature>
<reference evidence="2 3" key="1">
    <citation type="journal article" date="2018" name="Nat. Ecol. Evol.">
        <title>Pezizomycetes genomes reveal the molecular basis of ectomycorrhizal truffle lifestyle.</title>
        <authorList>
            <person name="Murat C."/>
            <person name="Payen T."/>
            <person name="Noel B."/>
            <person name="Kuo A."/>
            <person name="Morin E."/>
            <person name="Chen J."/>
            <person name="Kohler A."/>
            <person name="Krizsan K."/>
            <person name="Balestrini R."/>
            <person name="Da Silva C."/>
            <person name="Montanini B."/>
            <person name="Hainaut M."/>
            <person name="Levati E."/>
            <person name="Barry K.W."/>
            <person name="Belfiori B."/>
            <person name="Cichocki N."/>
            <person name="Clum A."/>
            <person name="Dockter R.B."/>
            <person name="Fauchery L."/>
            <person name="Guy J."/>
            <person name="Iotti M."/>
            <person name="Le Tacon F."/>
            <person name="Lindquist E.A."/>
            <person name="Lipzen A."/>
            <person name="Malagnac F."/>
            <person name="Mello A."/>
            <person name="Molinier V."/>
            <person name="Miyauchi S."/>
            <person name="Poulain J."/>
            <person name="Riccioni C."/>
            <person name="Rubini A."/>
            <person name="Sitrit Y."/>
            <person name="Splivallo R."/>
            <person name="Traeger S."/>
            <person name="Wang M."/>
            <person name="Zifcakova L."/>
            <person name="Wipf D."/>
            <person name="Zambonelli A."/>
            <person name="Paolocci F."/>
            <person name="Nowrousian M."/>
            <person name="Ottonello S."/>
            <person name="Baldrian P."/>
            <person name="Spatafora J.W."/>
            <person name="Henrissat B."/>
            <person name="Nagy L.G."/>
            <person name="Aury J.M."/>
            <person name="Wincker P."/>
            <person name="Grigoriev I.V."/>
            <person name="Bonfante P."/>
            <person name="Martin F.M."/>
        </authorList>
    </citation>
    <scope>NUCLEOTIDE SEQUENCE [LARGE SCALE GENOMIC DNA]</scope>
    <source>
        <strain evidence="2 3">RN42</strain>
    </source>
</reference>
<dbReference type="Proteomes" id="UP000275078">
    <property type="component" value="Unassembled WGS sequence"/>
</dbReference>
<dbReference type="EMBL" id="ML119655">
    <property type="protein sequence ID" value="RPA85095.1"/>
    <property type="molecule type" value="Genomic_DNA"/>
</dbReference>
<evidence type="ECO:0000313" key="3">
    <source>
        <dbReference type="Proteomes" id="UP000275078"/>
    </source>
</evidence>
<feature type="compositionally biased region" description="Polar residues" evidence="1">
    <location>
        <begin position="124"/>
        <end position="133"/>
    </location>
</feature>
<feature type="region of interest" description="Disordered" evidence="1">
    <location>
        <begin position="160"/>
        <end position="261"/>
    </location>
</feature>
<evidence type="ECO:0000313" key="2">
    <source>
        <dbReference type="EMBL" id="RPA85095.1"/>
    </source>
</evidence>
<protein>
    <submittedName>
        <fullName evidence="2">Uncharacterized protein</fullName>
    </submittedName>
</protein>